<evidence type="ECO:0000259" key="3">
    <source>
        <dbReference type="Pfam" id="PF00588"/>
    </source>
</evidence>
<keyword evidence="1" id="KW-0489">Methyltransferase</keyword>
<dbReference type="GO" id="GO:0030488">
    <property type="term" value="P:tRNA methylation"/>
    <property type="evidence" value="ECO:0007669"/>
    <property type="project" value="InterPro"/>
</dbReference>
<dbReference type="EMBL" id="FN654652">
    <property type="protein sequence ID" value="CBY35609.1"/>
    <property type="molecule type" value="Genomic_DNA"/>
</dbReference>
<accession>E4YJE8</accession>
<proteinExistence type="predicted"/>
<dbReference type="Proteomes" id="UP000011014">
    <property type="component" value="Unassembled WGS sequence"/>
</dbReference>
<dbReference type="PANTHER" id="PTHR12029">
    <property type="entry name" value="RNA METHYLTRANSFERASE"/>
    <property type="match status" value="1"/>
</dbReference>
<evidence type="ECO:0000256" key="2">
    <source>
        <dbReference type="ARBA" id="ARBA00022679"/>
    </source>
</evidence>
<dbReference type="InterPro" id="IPR001537">
    <property type="entry name" value="SpoU_MeTrfase"/>
</dbReference>
<protein>
    <recommendedName>
        <fullName evidence="3">tRNA/rRNA methyltransferase SpoU type domain-containing protein</fullName>
    </recommendedName>
</protein>
<gene>
    <name evidence="4" type="ORF">GSOID_T00027435001</name>
</gene>
<dbReference type="SUPFAM" id="SSF75217">
    <property type="entry name" value="alpha/beta knot"/>
    <property type="match status" value="1"/>
</dbReference>
<feature type="domain" description="tRNA/rRNA methyltransferase SpoU type" evidence="3">
    <location>
        <begin position="1186"/>
        <end position="1327"/>
    </location>
</feature>
<dbReference type="InterPro" id="IPR045330">
    <property type="entry name" value="TRM3/TARBP1"/>
</dbReference>
<dbReference type="GO" id="GO:0016423">
    <property type="term" value="F:tRNA (guanine) methyltransferase activity"/>
    <property type="evidence" value="ECO:0007669"/>
    <property type="project" value="InterPro"/>
</dbReference>
<keyword evidence="2" id="KW-0808">Transferase</keyword>
<dbReference type="Pfam" id="PF00588">
    <property type="entry name" value="SpoU_methylase"/>
    <property type="match status" value="1"/>
</dbReference>
<dbReference type="InterPro" id="IPR044748">
    <property type="entry name" value="Trm3/TARBP1_C"/>
</dbReference>
<evidence type="ECO:0000313" key="4">
    <source>
        <dbReference type="EMBL" id="CBY35609.1"/>
    </source>
</evidence>
<dbReference type="CDD" id="cd18091">
    <property type="entry name" value="SpoU-like_TRM3-like"/>
    <property type="match status" value="1"/>
</dbReference>
<sequence>MFRVFKNIQCLLISYSKRNTCSSKNKCHSFFRECKNVLASEDSNQSVIYDYALASLESSNKRSSLHEFLKIINFVECEEKIIRLRDEHFKVVAKQMLEEKKLDELIHLLGGLEQCVKVFGGICGREMVKVLVRIFEEIDIPPRAMCQALNAFLRRILTETDYEIWAEIEKLIKDGKYPDISTHLALYPHFHKFFAADVILRCVEKLISSSAVERKESQNLFHQLIHNQNHPNGHQELAGCLEDKKEFLQLVMLLEENQQHIIDCQKGRFIRWLENKNCDRLRLLPFSRSFNHENKKVVYSFCKLFLQNAKEESGNDEATRIFIINDFVPTTAQLTLFVDEETDENGLGIPKMAEYMKSFIQANVDLLPVIIQALASFNQSPTPLFYWIYSISKERDLLSNSHNFKPTVLDNLVNIFYFRTQKHQLKVKSATQSLIVSILGALKIDEDRQKLLAFKLSAEIGSPAYYSPANPLLNKKERQLCAFTSQLEKPEDISASLKRHLDLSPKNQDVFTIITTAIELYRDRLHLMNAIDERVTLSVFELLIKFCEDWDTIKNFEGQTKTHDALLSVCAHHAHLLNDQQKASVTVNINSIIARRKNKDPKFVLMALKTLKTLLVELGTKKKGDGFLNGNDVFQLLDDSESRLKGTTELAWQCASYLNHEASVAECLEALSTCDITGQIAIARNLGKEGRVIDYNDEDISACMFTLWSEIQASFGNRHVHELYGHFCELLINKNSIANNVFEQSVIQPIFKEIQKKAITRHGMILPLLSQYTAGIYCSFPNEHSYLIIALLTTGSAFNKDVLVDLHTAKIVDHLVEDGFIQKTVTDDDSVDVLKEMMQVRRLGLQIIASLNVEKDANEKAVRLIHILIEEHAKESKRKPRYHLNSSSHLTKERCWQSILFVICNVLHENELDVEEISDLVDAILKTLNPDEETSVRMFQSICLAKLIAIDSKQWQKFDEIIEADDHLGYGGAVSSVLVVGMLFCIIVKCSQFTSKLIEQCIRLQQSNNFLIRIHAIATIKKLYSYCLTIPALKKKIDDVFPFLGRHVQFSHSQVKSGNMGRNVERVMGNLLFSYCSDVIQDLSLTSIFRTIPLSVGGKEINLINEELLYELYEESFDKNATSSCFKFLSFETEIDRFYKLKTSKEDDKISRDLDDLSLDEPTNVQQKITPWIQDSLIDKKSCEGLVICASLIDKANNLGGITRTAEVFGAESLAISNLSILKSKDYTSLAVTAMKWIDIQEVKAINLQKWLLSMKMKGYCLAGLEQTTNSISIEKFDFPKKCVVVLGNEREGIPTNIISLLDVVLEIPQKGIIRSLNVHVSAAISIWEYTRGNL</sequence>
<dbReference type="InterPro" id="IPR029026">
    <property type="entry name" value="tRNA_m1G_MTases_N"/>
</dbReference>
<dbReference type="InterPro" id="IPR029028">
    <property type="entry name" value="Alpha/beta_knot_MTases"/>
</dbReference>
<dbReference type="GO" id="GO:0003723">
    <property type="term" value="F:RNA binding"/>
    <property type="evidence" value="ECO:0007669"/>
    <property type="project" value="InterPro"/>
</dbReference>
<organism evidence="4">
    <name type="scientific">Oikopleura dioica</name>
    <name type="common">Tunicate</name>
    <dbReference type="NCBI Taxonomy" id="34765"/>
    <lineage>
        <taxon>Eukaryota</taxon>
        <taxon>Metazoa</taxon>
        <taxon>Chordata</taxon>
        <taxon>Tunicata</taxon>
        <taxon>Appendicularia</taxon>
        <taxon>Copelata</taxon>
        <taxon>Oikopleuridae</taxon>
        <taxon>Oikopleura</taxon>
    </lineage>
</organism>
<reference evidence="4" key="1">
    <citation type="journal article" date="2010" name="Science">
        <title>Plasticity of animal genome architecture unmasked by rapid evolution of a pelagic tunicate.</title>
        <authorList>
            <person name="Denoeud F."/>
            <person name="Henriet S."/>
            <person name="Mungpakdee S."/>
            <person name="Aury J.M."/>
            <person name="Da Silva C."/>
            <person name="Brinkmann H."/>
            <person name="Mikhaleva J."/>
            <person name="Olsen L.C."/>
            <person name="Jubin C."/>
            <person name="Canestro C."/>
            <person name="Bouquet J.M."/>
            <person name="Danks G."/>
            <person name="Poulain J."/>
            <person name="Campsteijn C."/>
            <person name="Adamski M."/>
            <person name="Cross I."/>
            <person name="Yadetie F."/>
            <person name="Muffato M."/>
            <person name="Louis A."/>
            <person name="Butcher S."/>
            <person name="Tsagkogeorga G."/>
            <person name="Konrad A."/>
            <person name="Singh S."/>
            <person name="Jensen M.F."/>
            <person name="Cong E.H."/>
            <person name="Eikeseth-Otteraa H."/>
            <person name="Noel B."/>
            <person name="Anthouard V."/>
            <person name="Porcel B.M."/>
            <person name="Kachouri-Lafond R."/>
            <person name="Nishino A."/>
            <person name="Ugolini M."/>
            <person name="Chourrout P."/>
            <person name="Nishida H."/>
            <person name="Aasland R."/>
            <person name="Huzurbazar S."/>
            <person name="Westhof E."/>
            <person name="Delsuc F."/>
            <person name="Lehrach H."/>
            <person name="Reinhardt R."/>
            <person name="Weissenbach J."/>
            <person name="Roy S.W."/>
            <person name="Artiguenave F."/>
            <person name="Postlethwait J.H."/>
            <person name="Manak J.R."/>
            <person name="Thompson E.M."/>
            <person name="Jaillon O."/>
            <person name="Du Pasquier L."/>
            <person name="Boudinot P."/>
            <person name="Liberles D.A."/>
            <person name="Volff J.N."/>
            <person name="Philippe H."/>
            <person name="Lenhard B."/>
            <person name="Roest Crollius H."/>
            <person name="Wincker P."/>
            <person name="Chourrout D."/>
        </authorList>
    </citation>
    <scope>NUCLEOTIDE SEQUENCE [LARGE SCALE GENOMIC DNA]</scope>
</reference>
<dbReference type="PANTHER" id="PTHR12029:SF11">
    <property type="entry name" value="METHYLTRANSFERASE TARBP1-RELATED"/>
    <property type="match status" value="1"/>
</dbReference>
<name>E4YJE8_OIKDI</name>
<evidence type="ECO:0000256" key="1">
    <source>
        <dbReference type="ARBA" id="ARBA00022603"/>
    </source>
</evidence>
<dbReference type="Gene3D" id="3.40.1280.10">
    <property type="match status" value="1"/>
</dbReference>